<dbReference type="GO" id="GO:0003677">
    <property type="term" value="F:DNA binding"/>
    <property type="evidence" value="ECO:0007669"/>
    <property type="project" value="UniProtKB-KW"/>
</dbReference>
<dbReference type="KEGG" id="tvl:FAZ95_33395"/>
<accession>A0A4P8IX72</accession>
<evidence type="ECO:0000259" key="5">
    <source>
        <dbReference type="Pfam" id="PF03472"/>
    </source>
</evidence>
<sequence length="464" mass="50643">MSAVMPSNKPQIQTFSVGPESIQLRVREGKAGVLLERELCSLNNRQNDIRVTQVVLACQESLAGLISADPYRRLIEPSLRQMIGSSTVEIPPRPPYLDINSSDTIQTSINGITRIEDETELISHIRVITRALGASTAFFFLCDRSMEGELTAYRILITSPQDTAAAQTYVAKRWYATDPFLMHGSQSQRPFFSSDVGLLENLSGSWRDMGEFARRAGMGSWIVAPAHQPRGGKFAVLTASNPTLPSGEGEERLRENRILFCALSAELLEWYASRDRALALSRSGLSMIELQILNAVARGQTLDQATESLGLSKTALRDRYGPSIRNKLGAKHIIEAARLADEQGLLAAVSERKVAYVIHSPKWGVFLRELYGVPFWSGVNPEGFDGATIFADAASAREVLDTQLPGHDCVLHRVDVHHAAQTASIEDCAAAGLPRWDPRCTTSGAPADDSGTCGVLGEPPATYH</sequence>
<protein>
    <recommendedName>
        <fullName evidence="5">Transcription factor LuxR-like autoinducer-binding domain-containing protein</fullName>
    </recommendedName>
</protein>
<evidence type="ECO:0000256" key="1">
    <source>
        <dbReference type="ARBA" id="ARBA00023015"/>
    </source>
</evidence>
<feature type="domain" description="Transcription factor LuxR-like autoinducer-binding" evidence="5">
    <location>
        <begin position="118"/>
        <end position="248"/>
    </location>
</feature>
<proteinExistence type="predicted"/>
<dbReference type="InterPro" id="IPR005143">
    <property type="entry name" value="TF_LuxR_autoind-bd_dom"/>
</dbReference>
<organism evidence="6 7">
    <name type="scientific">Trinickia violacea</name>
    <dbReference type="NCBI Taxonomy" id="2571746"/>
    <lineage>
        <taxon>Bacteria</taxon>
        <taxon>Pseudomonadati</taxon>
        <taxon>Pseudomonadota</taxon>
        <taxon>Betaproteobacteria</taxon>
        <taxon>Burkholderiales</taxon>
        <taxon>Burkholderiaceae</taxon>
        <taxon>Trinickia</taxon>
    </lineage>
</organism>
<dbReference type="InterPro" id="IPR036693">
    <property type="entry name" value="TF_LuxR_autoind-bd_dom_sf"/>
</dbReference>
<dbReference type="Gene3D" id="3.30.450.80">
    <property type="entry name" value="Transcription factor LuxR-like, autoinducer-binding domain"/>
    <property type="match status" value="1"/>
</dbReference>
<evidence type="ECO:0000256" key="2">
    <source>
        <dbReference type="ARBA" id="ARBA00023125"/>
    </source>
</evidence>
<evidence type="ECO:0000256" key="3">
    <source>
        <dbReference type="ARBA" id="ARBA00023163"/>
    </source>
</evidence>
<dbReference type="OrthoDB" id="8994109at2"/>
<dbReference type="SUPFAM" id="SSF75516">
    <property type="entry name" value="Pheromone-binding domain of LuxR-like quorum-sensing transcription factors"/>
    <property type="match status" value="1"/>
</dbReference>
<dbReference type="GO" id="GO:0006355">
    <property type="term" value="P:regulation of DNA-templated transcription"/>
    <property type="evidence" value="ECO:0007669"/>
    <property type="project" value="InterPro"/>
</dbReference>
<dbReference type="EMBL" id="CP040078">
    <property type="protein sequence ID" value="QCP53892.1"/>
    <property type="molecule type" value="Genomic_DNA"/>
</dbReference>
<feature type="region of interest" description="Disordered" evidence="4">
    <location>
        <begin position="442"/>
        <end position="464"/>
    </location>
</feature>
<gene>
    <name evidence="6" type="ORF">FAZ95_33395</name>
</gene>
<keyword evidence="3" id="KW-0804">Transcription</keyword>
<dbReference type="InterPro" id="IPR016032">
    <property type="entry name" value="Sig_transdc_resp-reg_C-effctor"/>
</dbReference>
<dbReference type="AlphaFoldDB" id="A0A4P8IX72"/>
<name>A0A4P8IX72_9BURK</name>
<reference evidence="6 7" key="1">
    <citation type="submission" date="2019-05" db="EMBL/GenBank/DDBJ databases">
        <title>Burkholderia sp. DHOD12, isolated from subtropical forest soil.</title>
        <authorList>
            <person name="Gao Z.-H."/>
            <person name="Qiu L.-H."/>
        </authorList>
    </citation>
    <scope>NUCLEOTIDE SEQUENCE [LARGE SCALE GENOMIC DNA]</scope>
    <source>
        <strain evidence="6 7">DHOD12</strain>
    </source>
</reference>
<dbReference type="Proteomes" id="UP000298656">
    <property type="component" value="Chromosome 2"/>
</dbReference>
<evidence type="ECO:0000313" key="6">
    <source>
        <dbReference type="EMBL" id="QCP53892.1"/>
    </source>
</evidence>
<dbReference type="RefSeq" id="WP_137336661.1">
    <property type="nucleotide sequence ID" value="NZ_CP040078.1"/>
</dbReference>
<keyword evidence="7" id="KW-1185">Reference proteome</keyword>
<evidence type="ECO:0000313" key="7">
    <source>
        <dbReference type="Proteomes" id="UP000298656"/>
    </source>
</evidence>
<dbReference type="SUPFAM" id="SSF46894">
    <property type="entry name" value="C-terminal effector domain of the bipartite response regulators"/>
    <property type="match status" value="1"/>
</dbReference>
<keyword evidence="1" id="KW-0805">Transcription regulation</keyword>
<keyword evidence="2" id="KW-0238">DNA-binding</keyword>
<dbReference type="Pfam" id="PF03472">
    <property type="entry name" value="Autoind_bind"/>
    <property type="match status" value="1"/>
</dbReference>
<evidence type="ECO:0000256" key="4">
    <source>
        <dbReference type="SAM" id="MobiDB-lite"/>
    </source>
</evidence>